<accession>A0A7C8BMC6</accession>
<dbReference type="AlphaFoldDB" id="A0A7C8BMC6"/>
<dbReference type="OrthoDB" id="3193269at2"/>
<evidence type="ECO:0000259" key="1">
    <source>
        <dbReference type="Pfam" id="PF09848"/>
    </source>
</evidence>
<dbReference type="RefSeq" id="WP_158036879.1">
    <property type="nucleotide sequence ID" value="NZ_BAAAZV010000016.1"/>
</dbReference>
<dbReference type="CDD" id="cd10439">
    <property type="entry name" value="GIY-YIG_COG3410"/>
    <property type="match status" value="1"/>
</dbReference>
<reference evidence="2 3" key="1">
    <citation type="submission" date="2019-09" db="EMBL/GenBank/DDBJ databases">
        <title>Phylogeny of genus Pseudoclavibacter and closely related genus.</title>
        <authorList>
            <person name="Li Y."/>
        </authorList>
    </citation>
    <scope>NUCLEOTIDE SEQUENCE [LARGE SCALE GENOMIC DNA]</scope>
    <source>
        <strain evidence="2 3">JCM 16921</strain>
    </source>
</reference>
<sequence length="571" mass="65643">MSDFAIERFPFDMDIIDTAGETEPKLVNWPIVYTLDDDRRIYVGESLSAVSRMHQHHEHPEKQGMKRVRIVVDETFNKSVCLDLESYLIRYFAGDGRYELVNGNTGVTDADYYGREQYQARFDEIFEQLRAEGLFSRTIPEIENSDLFKLSPYKALTRDQAVAIEQILEGLSADQRAGVGSEIVVQGDPGTGKTVVAIYLTKLLRDIARADPDEQPEDSMFADFFLGEHRAALADLHIGMVIPQQSLRASIHDVFRRVTGLHDVDVLSPFDAGKAADPYDLLIVDEAHRLGQRASQPSAMLNREFTEINQTLFGDDDPRHTQLDWIRARSRHRILLLDTAQSVRPSDLPTATLQQVIDQAEQTGRRYPLFSQLRVQGGRDYIDYVRRVLSDDPPEPRYFSGYDLRLFDDPAQLVRVIRQRDADIGLCRLVAGYGWPWRSRRDPSAWDIDLGDVRLRWNSTLTDWINTPGSVEEVGSIHTVQGYDLNIAGVIIGPELGWDAERRRLRFSRADYHDRKGKENNRRLGITYTDDDLLHYVENIYRVLLTRGMKGTYVYVADPELREHLRRYFEM</sequence>
<dbReference type="Gene3D" id="3.40.50.300">
    <property type="entry name" value="P-loop containing nucleotide triphosphate hydrolases"/>
    <property type="match status" value="1"/>
</dbReference>
<comment type="caution">
    <text evidence="2">The sequence shown here is derived from an EMBL/GenBank/DDBJ whole genome shotgun (WGS) entry which is preliminary data.</text>
</comment>
<feature type="domain" description="Schlafen group 3-like DNA/RNA helicase" evidence="1">
    <location>
        <begin position="183"/>
        <end position="558"/>
    </location>
</feature>
<dbReference type="EMBL" id="WBKA01000009">
    <property type="protein sequence ID" value="KAB1631130.1"/>
    <property type="molecule type" value="Genomic_DNA"/>
</dbReference>
<evidence type="ECO:0000313" key="2">
    <source>
        <dbReference type="EMBL" id="KAB1631130.1"/>
    </source>
</evidence>
<protein>
    <submittedName>
        <fullName evidence="2">DUF2075 domain-containing protein</fullName>
    </submittedName>
</protein>
<dbReference type="Pfam" id="PF09848">
    <property type="entry name" value="SLFN-g3_helicase"/>
    <property type="match status" value="1"/>
</dbReference>
<name>A0A7C8BMC6_9MICO</name>
<keyword evidence="3" id="KW-1185">Reference proteome</keyword>
<dbReference type="InterPro" id="IPR018647">
    <property type="entry name" value="SLFN_3-like_DNA/RNA_helicase"/>
</dbReference>
<evidence type="ECO:0000313" key="3">
    <source>
        <dbReference type="Proteomes" id="UP000481339"/>
    </source>
</evidence>
<organism evidence="2 3">
    <name type="scientific">Pseudoclavibacter caeni</name>
    <dbReference type="NCBI Taxonomy" id="908846"/>
    <lineage>
        <taxon>Bacteria</taxon>
        <taxon>Bacillati</taxon>
        <taxon>Actinomycetota</taxon>
        <taxon>Actinomycetes</taxon>
        <taxon>Micrococcales</taxon>
        <taxon>Microbacteriaceae</taxon>
        <taxon>Pseudoclavibacter</taxon>
    </lineage>
</organism>
<gene>
    <name evidence="2" type="ORF">F8O02_08860</name>
</gene>
<dbReference type="InterPro" id="IPR027417">
    <property type="entry name" value="P-loop_NTPase"/>
</dbReference>
<proteinExistence type="predicted"/>
<dbReference type="Proteomes" id="UP000481339">
    <property type="component" value="Unassembled WGS sequence"/>
</dbReference>
<dbReference type="SUPFAM" id="SSF52540">
    <property type="entry name" value="P-loop containing nucleoside triphosphate hydrolases"/>
    <property type="match status" value="1"/>
</dbReference>